<comment type="caution">
    <text evidence="4">The sequence shown here is derived from an EMBL/GenBank/DDBJ whole genome shotgun (WGS) entry which is preliminary data.</text>
</comment>
<name>A0A0A0BGH1_9GAMM</name>
<dbReference type="EC" id="2.5.1.18" evidence="1"/>
<dbReference type="PANTHER" id="PTHR43900:SF93">
    <property type="entry name" value="PHI CLASS GLUTATHIONE S-TRANSFERASE"/>
    <property type="match status" value="1"/>
</dbReference>
<gene>
    <name evidence="4" type="ORF">LP43_1224</name>
</gene>
<evidence type="ECO:0000313" key="4">
    <source>
        <dbReference type="EMBL" id="KGM06732.1"/>
    </source>
</evidence>
<dbReference type="RefSeq" id="WP_036313248.1">
    <property type="nucleotide sequence ID" value="NZ_JRQD01000003.1"/>
</dbReference>
<dbReference type="GO" id="GO:0004364">
    <property type="term" value="F:glutathione transferase activity"/>
    <property type="evidence" value="ECO:0007669"/>
    <property type="project" value="UniProtKB-EC"/>
</dbReference>
<dbReference type="Proteomes" id="UP000029999">
    <property type="component" value="Unassembled WGS sequence"/>
</dbReference>
<proteinExistence type="predicted"/>
<feature type="domain" description="GST C-terminal" evidence="3">
    <location>
        <begin position="113"/>
        <end position="245"/>
    </location>
</feature>
<keyword evidence="2 4" id="KW-0808">Transferase</keyword>
<evidence type="ECO:0000259" key="3">
    <source>
        <dbReference type="PROSITE" id="PS50405"/>
    </source>
</evidence>
<dbReference type="Pfam" id="PF00043">
    <property type="entry name" value="GST_C"/>
    <property type="match status" value="1"/>
</dbReference>
<evidence type="ECO:0000313" key="5">
    <source>
        <dbReference type="Proteomes" id="UP000029999"/>
    </source>
</evidence>
<dbReference type="Gene3D" id="1.20.1050.10">
    <property type="match status" value="1"/>
</dbReference>
<dbReference type="GO" id="GO:0005737">
    <property type="term" value="C:cytoplasm"/>
    <property type="evidence" value="ECO:0007669"/>
    <property type="project" value="TreeGrafter"/>
</dbReference>
<dbReference type="PROSITE" id="PS50405">
    <property type="entry name" value="GST_CTER"/>
    <property type="match status" value="1"/>
</dbReference>
<dbReference type="STRING" id="392484.LP43_1224"/>
<dbReference type="Gene3D" id="3.40.30.10">
    <property type="entry name" value="Glutaredoxin"/>
    <property type="match status" value="1"/>
</dbReference>
<dbReference type="GO" id="GO:0043295">
    <property type="term" value="F:glutathione binding"/>
    <property type="evidence" value="ECO:0007669"/>
    <property type="project" value="TreeGrafter"/>
</dbReference>
<dbReference type="InterPro" id="IPR036249">
    <property type="entry name" value="Thioredoxin-like_sf"/>
</dbReference>
<dbReference type="InterPro" id="IPR036282">
    <property type="entry name" value="Glutathione-S-Trfase_C_sf"/>
</dbReference>
<dbReference type="GO" id="GO:0006749">
    <property type="term" value="P:glutathione metabolic process"/>
    <property type="evidence" value="ECO:0007669"/>
    <property type="project" value="TreeGrafter"/>
</dbReference>
<protein>
    <recommendedName>
        <fullName evidence="1">glutathione transferase</fullName>
        <ecNumber evidence="1">2.5.1.18</ecNumber>
    </recommendedName>
</protein>
<dbReference type="AlphaFoldDB" id="A0A0A0BGH1"/>
<reference evidence="4 5" key="1">
    <citation type="submission" date="2014-09" db="EMBL/GenBank/DDBJ databases">
        <authorList>
            <person name="Grob C."/>
            <person name="Taubert M."/>
            <person name="Howat A.M."/>
            <person name="Burns O.J."/>
            <person name="Dixon J.L."/>
            <person name="Chen Y."/>
            <person name="Murrell J.C."/>
        </authorList>
    </citation>
    <scope>NUCLEOTIDE SEQUENCE [LARGE SCALE GENOMIC DNA]</scope>
    <source>
        <strain evidence="4">L4</strain>
    </source>
</reference>
<dbReference type="PANTHER" id="PTHR43900">
    <property type="entry name" value="GLUTATHIONE S-TRANSFERASE RHO"/>
    <property type="match status" value="1"/>
</dbReference>
<dbReference type="SUPFAM" id="SSF52833">
    <property type="entry name" value="Thioredoxin-like"/>
    <property type="match status" value="1"/>
</dbReference>
<dbReference type="EMBL" id="JRQD01000003">
    <property type="protein sequence ID" value="KGM06732.1"/>
    <property type="molecule type" value="Genomic_DNA"/>
</dbReference>
<organism evidence="4 5">
    <name type="scientific">Methylophaga thiooxydans</name>
    <dbReference type="NCBI Taxonomy" id="392484"/>
    <lineage>
        <taxon>Bacteria</taxon>
        <taxon>Pseudomonadati</taxon>
        <taxon>Pseudomonadota</taxon>
        <taxon>Gammaproteobacteria</taxon>
        <taxon>Thiotrichales</taxon>
        <taxon>Piscirickettsiaceae</taxon>
        <taxon>Methylophaga</taxon>
    </lineage>
</organism>
<accession>A0A0A0BGH1</accession>
<dbReference type="SUPFAM" id="SSF47616">
    <property type="entry name" value="GST C-terminal domain-like"/>
    <property type="match status" value="1"/>
</dbReference>
<evidence type="ECO:0000256" key="2">
    <source>
        <dbReference type="ARBA" id="ARBA00022679"/>
    </source>
</evidence>
<evidence type="ECO:0000256" key="1">
    <source>
        <dbReference type="ARBA" id="ARBA00012452"/>
    </source>
</evidence>
<sequence length="259" mass="28922">MDIFDQKAPMDLDGNYGSTGEMKKAQYMLQLLGTPWDADTLKCIITAAEQGMEMRTGYLDTLNAEQNSPEYQDIFEFGTYPGLKEADYNVAGANAIMAFINARGLGYSLVPKNVTEAATQDFWVDIAVTEATPNVDTLVQEQLLKPMTDSGYTANTEACEKAKANLNRVLDLLEKQLTGNAYIVNKYSFADVHWTAVIHLLMQTEEASLVRQRPQISRWYDALATRKSNCGQDIVSFSLLPNKDDIKQQELSSVVIDDY</sequence>
<dbReference type="InterPro" id="IPR010987">
    <property type="entry name" value="Glutathione-S-Trfase_C-like"/>
</dbReference>
<dbReference type="InterPro" id="IPR004046">
    <property type="entry name" value="GST_C"/>
</dbReference>